<feature type="transmembrane region" description="Helical" evidence="1">
    <location>
        <begin position="127"/>
        <end position="144"/>
    </location>
</feature>
<proteinExistence type="predicted"/>
<comment type="caution">
    <text evidence="4">The sequence shown here is derived from an EMBL/GenBank/DDBJ whole genome shotgun (WGS) entry which is preliminary data.</text>
</comment>
<protein>
    <recommendedName>
        <fullName evidence="6">Glycosyltransferase RgtA/B/C/D-like domain-containing protein</fullName>
    </recommendedName>
</protein>
<feature type="transmembrane region" description="Helical" evidence="1">
    <location>
        <begin position="354"/>
        <end position="371"/>
    </location>
</feature>
<feature type="transmembrane region" description="Helical" evidence="1">
    <location>
        <begin position="176"/>
        <end position="202"/>
    </location>
</feature>
<dbReference type="Pfam" id="PF19830">
    <property type="entry name" value="DUF6311"/>
    <property type="match status" value="1"/>
</dbReference>
<keyword evidence="1" id="KW-1133">Transmembrane helix</keyword>
<evidence type="ECO:0000313" key="4">
    <source>
        <dbReference type="EMBL" id="GAA0670870.1"/>
    </source>
</evidence>
<feature type="transmembrane region" description="Helical" evidence="1">
    <location>
        <begin position="282"/>
        <end position="305"/>
    </location>
</feature>
<organism evidence="4 5">
    <name type="scientific">Sphingomonas insulae</name>
    <dbReference type="NCBI Taxonomy" id="424800"/>
    <lineage>
        <taxon>Bacteria</taxon>
        <taxon>Pseudomonadati</taxon>
        <taxon>Pseudomonadota</taxon>
        <taxon>Alphaproteobacteria</taxon>
        <taxon>Sphingomonadales</taxon>
        <taxon>Sphingomonadaceae</taxon>
        <taxon>Sphingomonas</taxon>
    </lineage>
</organism>
<dbReference type="EMBL" id="BAAAES010000008">
    <property type="protein sequence ID" value="GAA0670870.1"/>
    <property type="molecule type" value="Genomic_DNA"/>
</dbReference>
<gene>
    <name evidence="4" type="ORF">GCM10009102_22130</name>
</gene>
<feature type="transmembrane region" description="Helical" evidence="1">
    <location>
        <begin position="378"/>
        <end position="400"/>
    </location>
</feature>
<feature type="transmembrane region" description="Helical" evidence="1">
    <location>
        <begin position="100"/>
        <end position="120"/>
    </location>
</feature>
<evidence type="ECO:0000313" key="5">
    <source>
        <dbReference type="Proteomes" id="UP001500238"/>
    </source>
</evidence>
<dbReference type="InterPro" id="IPR046278">
    <property type="entry name" value="DUF6311"/>
</dbReference>
<sequence length="541" mass="58701">MRRAATPVLLLVIPVLLFLAFFHAATLDIGNPGWLIRASDNGENALGAHAYWHDPAAGASLTTHLLNAPDGVPVLYTDSNPLLTLMAKPFARLLPDDAQLVGPFTLLNLILQALFAWLLLRRHAPGAVALWVGVVLLAFPPTLANRFVHVNLMAHWTILAALCLFLDPVRRERMGWWVPLIAITALIHSYLLVMVGAIWASAMLVRLVDGSPRLRAVTIGQGVAMLALVAALAWWLGVGDQVAVRNFGAFSMPLDALWNPGIQSFSNLLPAQEPRPARYFEGFQYLGVGGLVLIGVAVLIAWGCPARTGERATRQRLRRLVPALLVLGILAVLHMRLPVVLQIALDPVRASGRLFWPIGYVMIFVAILSVYRLSAERAALALVGVLALQFADLSGMASAIRAQSAEADRHRLYVRTRDPRWDQAIAASRSIAFIPGDVTKDLGLFQEVAWRAVKVGRQVSNVYAARGSRATIRRLEAEHAAFDRGAYIPGRMYVLGPDVPTPTGTAILTLDGIRIVLPSARSASSSADRKIPVAPGRPTPL</sequence>
<dbReference type="Pfam" id="PF25853">
    <property type="entry name" value="DUF6311_C"/>
    <property type="match status" value="1"/>
</dbReference>
<evidence type="ECO:0000256" key="1">
    <source>
        <dbReference type="SAM" id="Phobius"/>
    </source>
</evidence>
<evidence type="ECO:0008006" key="6">
    <source>
        <dbReference type="Google" id="ProtNLM"/>
    </source>
</evidence>
<feature type="domain" description="DUF6311" evidence="2">
    <location>
        <begin position="12"/>
        <end position="394"/>
    </location>
</feature>
<feature type="domain" description="DUF6311" evidence="3">
    <location>
        <begin position="420"/>
        <end position="515"/>
    </location>
</feature>
<dbReference type="InterPro" id="IPR058671">
    <property type="entry name" value="DUF6311_C"/>
</dbReference>
<keyword evidence="1" id="KW-0472">Membrane</keyword>
<dbReference type="Proteomes" id="UP001500238">
    <property type="component" value="Unassembled WGS sequence"/>
</dbReference>
<name>A0ABN1HWR4_9SPHN</name>
<reference evidence="4 5" key="1">
    <citation type="journal article" date="2019" name="Int. J. Syst. Evol. Microbiol.">
        <title>The Global Catalogue of Microorganisms (GCM) 10K type strain sequencing project: providing services to taxonomists for standard genome sequencing and annotation.</title>
        <authorList>
            <consortium name="The Broad Institute Genomics Platform"/>
            <consortium name="The Broad Institute Genome Sequencing Center for Infectious Disease"/>
            <person name="Wu L."/>
            <person name="Ma J."/>
        </authorList>
    </citation>
    <scope>NUCLEOTIDE SEQUENCE [LARGE SCALE GENOMIC DNA]</scope>
    <source>
        <strain evidence="4 5">JCM 14603</strain>
    </source>
</reference>
<accession>A0ABN1HWR4</accession>
<evidence type="ECO:0000259" key="2">
    <source>
        <dbReference type="Pfam" id="PF19830"/>
    </source>
</evidence>
<feature type="transmembrane region" description="Helical" evidence="1">
    <location>
        <begin position="214"/>
        <end position="236"/>
    </location>
</feature>
<dbReference type="RefSeq" id="WP_163956967.1">
    <property type="nucleotide sequence ID" value="NZ_JAASQQ010000001.1"/>
</dbReference>
<feature type="transmembrane region" description="Helical" evidence="1">
    <location>
        <begin position="317"/>
        <end position="334"/>
    </location>
</feature>
<keyword evidence="5" id="KW-1185">Reference proteome</keyword>
<keyword evidence="1" id="KW-0812">Transmembrane</keyword>
<evidence type="ECO:0000259" key="3">
    <source>
        <dbReference type="Pfam" id="PF25853"/>
    </source>
</evidence>